<evidence type="ECO:0000259" key="6">
    <source>
        <dbReference type="PROSITE" id="PS50178"/>
    </source>
</evidence>
<dbReference type="Gene3D" id="3.30.40.10">
    <property type="entry name" value="Zinc/RING finger domain, C3HC4 (zinc finger)"/>
    <property type="match status" value="1"/>
</dbReference>
<dbReference type="InterPro" id="IPR000306">
    <property type="entry name" value="Znf_FYVE"/>
</dbReference>
<dbReference type="SMART" id="SM00064">
    <property type="entry name" value="FYVE"/>
    <property type="match status" value="1"/>
</dbReference>
<sequence>MNIYEELRKKRPAHPSIGPEFRSNSSSSTKTAYETNENSYQNQQYNYMQPKEISDEVFFLQTPSSFVTGPPSKNHWKPDSEVSSCADCNRLFTLINRRHHCRRCGDIFCGQCTNFTARLDQDCRFNPKGIESRICRKCIDERENKIKMKINNSTPSRYRATRSNTTPGIHGETNNYYNQNSENISINNPSPVPDLAPATLMSVPNDWTWSTF</sequence>
<feature type="region of interest" description="Disordered" evidence="5">
    <location>
        <begin position="156"/>
        <end position="176"/>
    </location>
</feature>
<dbReference type="Proteomes" id="UP000193920">
    <property type="component" value="Unassembled WGS sequence"/>
</dbReference>
<dbReference type="CDD" id="cd15760">
    <property type="entry name" value="FYVE_scVPS27p_like"/>
    <property type="match status" value="1"/>
</dbReference>
<dbReference type="PROSITE" id="PS50178">
    <property type="entry name" value="ZF_FYVE"/>
    <property type="match status" value="1"/>
</dbReference>
<evidence type="ECO:0000256" key="5">
    <source>
        <dbReference type="SAM" id="MobiDB-lite"/>
    </source>
</evidence>
<dbReference type="InterPro" id="IPR011011">
    <property type="entry name" value="Znf_FYVE_PHD"/>
</dbReference>
<comment type="caution">
    <text evidence="7">The sequence shown here is derived from an EMBL/GenBank/DDBJ whole genome shotgun (WGS) entry which is preliminary data.</text>
</comment>
<accession>A0A1Y2C276</accession>
<keyword evidence="3" id="KW-0862">Zinc</keyword>
<dbReference type="GO" id="GO:0008270">
    <property type="term" value="F:zinc ion binding"/>
    <property type="evidence" value="ECO:0007669"/>
    <property type="project" value="UniProtKB-KW"/>
</dbReference>
<keyword evidence="1" id="KW-0479">Metal-binding</keyword>
<dbReference type="InterPro" id="IPR013083">
    <property type="entry name" value="Znf_RING/FYVE/PHD"/>
</dbReference>
<dbReference type="SUPFAM" id="SSF57903">
    <property type="entry name" value="FYVE/PHD zinc finger"/>
    <property type="match status" value="1"/>
</dbReference>
<feature type="compositionally biased region" description="Polar residues" evidence="5">
    <location>
        <begin position="156"/>
        <end position="167"/>
    </location>
</feature>
<protein>
    <submittedName>
        <fullName evidence="7">FYVE-domain-containing protein</fullName>
    </submittedName>
</protein>
<dbReference type="PANTHER" id="PTHR23164">
    <property type="entry name" value="EARLY ENDOSOME ANTIGEN 1"/>
    <property type="match status" value="1"/>
</dbReference>
<evidence type="ECO:0000313" key="8">
    <source>
        <dbReference type="Proteomes" id="UP000193920"/>
    </source>
</evidence>
<proteinExistence type="predicted"/>
<feature type="compositionally biased region" description="Polar residues" evidence="5">
    <location>
        <begin position="22"/>
        <end position="32"/>
    </location>
</feature>
<dbReference type="EMBL" id="MCOG01000125">
    <property type="protein sequence ID" value="ORY41130.1"/>
    <property type="molecule type" value="Genomic_DNA"/>
</dbReference>
<evidence type="ECO:0000256" key="3">
    <source>
        <dbReference type="ARBA" id="ARBA00022833"/>
    </source>
</evidence>
<dbReference type="STRING" id="1754190.A0A1Y2C276"/>
<name>A0A1Y2C276_9FUNG</name>
<dbReference type="FunFam" id="3.30.40.10:FF:000925">
    <property type="entry name" value="Zinc finger protein, putative"/>
    <property type="match status" value="1"/>
</dbReference>
<dbReference type="OrthoDB" id="660555at2759"/>
<keyword evidence="2 4" id="KW-0863">Zinc-finger</keyword>
<feature type="domain" description="FYVE-type" evidence="6">
    <location>
        <begin position="79"/>
        <end position="143"/>
    </location>
</feature>
<evidence type="ECO:0000256" key="1">
    <source>
        <dbReference type="ARBA" id="ARBA00022723"/>
    </source>
</evidence>
<evidence type="ECO:0000256" key="2">
    <source>
        <dbReference type="ARBA" id="ARBA00022771"/>
    </source>
</evidence>
<dbReference type="Pfam" id="PF01363">
    <property type="entry name" value="FYVE"/>
    <property type="match status" value="1"/>
</dbReference>
<dbReference type="AlphaFoldDB" id="A0A1Y2C276"/>
<evidence type="ECO:0000256" key="4">
    <source>
        <dbReference type="PROSITE-ProRule" id="PRU00091"/>
    </source>
</evidence>
<reference evidence="7 8" key="1">
    <citation type="submission" date="2016-08" db="EMBL/GenBank/DDBJ databases">
        <title>A Parts List for Fungal Cellulosomes Revealed by Comparative Genomics.</title>
        <authorList>
            <consortium name="DOE Joint Genome Institute"/>
            <person name="Haitjema C.H."/>
            <person name="Gilmore S.P."/>
            <person name="Henske J.K."/>
            <person name="Solomon K.V."/>
            <person name="De Groot R."/>
            <person name="Kuo A."/>
            <person name="Mondo S.J."/>
            <person name="Salamov A.A."/>
            <person name="Labutti K."/>
            <person name="Zhao Z."/>
            <person name="Chiniquy J."/>
            <person name="Barry K."/>
            <person name="Brewer H.M."/>
            <person name="Purvine S.O."/>
            <person name="Wright A.T."/>
            <person name="Boxma B."/>
            <person name="Van Alen T."/>
            <person name="Hackstein J.H."/>
            <person name="Baker S.E."/>
            <person name="Grigoriev I.V."/>
            <person name="O'Malley M.A."/>
        </authorList>
    </citation>
    <scope>NUCLEOTIDE SEQUENCE [LARGE SCALE GENOMIC DNA]</scope>
    <source>
        <strain evidence="7 8">G1</strain>
    </source>
</reference>
<feature type="region of interest" description="Disordered" evidence="5">
    <location>
        <begin position="1"/>
        <end position="34"/>
    </location>
</feature>
<gene>
    <name evidence="7" type="ORF">LY90DRAFT_704007</name>
</gene>
<keyword evidence="8" id="KW-1185">Reference proteome</keyword>
<dbReference type="InterPro" id="IPR017455">
    <property type="entry name" value="Znf_FYVE-rel"/>
</dbReference>
<organism evidence="7 8">
    <name type="scientific">Neocallimastix californiae</name>
    <dbReference type="NCBI Taxonomy" id="1754190"/>
    <lineage>
        <taxon>Eukaryota</taxon>
        <taxon>Fungi</taxon>
        <taxon>Fungi incertae sedis</taxon>
        <taxon>Chytridiomycota</taxon>
        <taxon>Chytridiomycota incertae sedis</taxon>
        <taxon>Neocallimastigomycetes</taxon>
        <taxon>Neocallimastigales</taxon>
        <taxon>Neocallimastigaceae</taxon>
        <taxon>Neocallimastix</taxon>
    </lineage>
</organism>
<evidence type="ECO:0000313" key="7">
    <source>
        <dbReference type="EMBL" id="ORY41130.1"/>
    </source>
</evidence>
<dbReference type="PANTHER" id="PTHR23164:SF30">
    <property type="entry name" value="EARLY ENDOSOME ANTIGEN 1"/>
    <property type="match status" value="1"/>
</dbReference>